<dbReference type="Proteomes" id="UP000184428">
    <property type="component" value="Unassembled WGS sequence"/>
</dbReference>
<dbReference type="EMBL" id="FRDM01000070">
    <property type="protein sequence ID" value="SHN88952.1"/>
    <property type="molecule type" value="Genomic_DNA"/>
</dbReference>
<dbReference type="InterPro" id="IPR006683">
    <property type="entry name" value="Thioestr_dom"/>
</dbReference>
<evidence type="ECO:0000313" key="3">
    <source>
        <dbReference type="Proteomes" id="UP000184428"/>
    </source>
</evidence>
<accession>A0A1M7V185</accession>
<dbReference type="PANTHER" id="PTHR31793">
    <property type="entry name" value="4-HYDROXYBENZOYL-COA THIOESTERASE FAMILY MEMBER"/>
    <property type="match status" value="1"/>
</dbReference>
<dbReference type="CDD" id="cd00586">
    <property type="entry name" value="4HBT"/>
    <property type="match status" value="1"/>
</dbReference>
<dbReference type="Pfam" id="PF03061">
    <property type="entry name" value="4HBT"/>
    <property type="match status" value="1"/>
</dbReference>
<organism evidence="2 3">
    <name type="scientific">Geodermatophilus obscurus</name>
    <dbReference type="NCBI Taxonomy" id="1861"/>
    <lineage>
        <taxon>Bacteria</taxon>
        <taxon>Bacillati</taxon>
        <taxon>Actinomycetota</taxon>
        <taxon>Actinomycetes</taxon>
        <taxon>Geodermatophilales</taxon>
        <taxon>Geodermatophilaceae</taxon>
        <taxon>Geodermatophilus</taxon>
    </lineage>
</organism>
<dbReference type="InterPro" id="IPR050563">
    <property type="entry name" value="4-hydroxybenzoyl-CoA_TE"/>
</dbReference>
<proteinExistence type="predicted"/>
<protein>
    <submittedName>
        <fullName evidence="2">Acyl-CoA thioester hydrolase</fullName>
    </submittedName>
</protein>
<gene>
    <name evidence="2" type="ORF">SAMN05660350_04944</name>
</gene>
<dbReference type="InterPro" id="IPR029069">
    <property type="entry name" value="HotDog_dom_sf"/>
</dbReference>
<dbReference type="Gene3D" id="3.10.129.10">
    <property type="entry name" value="Hotdog Thioesterase"/>
    <property type="match status" value="1"/>
</dbReference>
<dbReference type="SUPFAM" id="SSF54637">
    <property type="entry name" value="Thioesterase/thiol ester dehydrase-isomerase"/>
    <property type="match status" value="1"/>
</dbReference>
<name>A0A1M7V185_9ACTN</name>
<keyword evidence="2" id="KW-0378">Hydrolase</keyword>
<reference evidence="2 3" key="1">
    <citation type="submission" date="2016-12" db="EMBL/GenBank/DDBJ databases">
        <authorList>
            <person name="Song W.-J."/>
            <person name="Kurnit D.M."/>
        </authorList>
    </citation>
    <scope>NUCLEOTIDE SEQUENCE [LARGE SCALE GENOMIC DNA]</scope>
    <source>
        <strain evidence="2 3">DSM 43162</strain>
    </source>
</reference>
<feature type="domain" description="Thioesterase" evidence="1">
    <location>
        <begin position="53"/>
        <end position="136"/>
    </location>
</feature>
<sequence length="165" mass="18058">MVDDLVLHQLRGRSVPGQDVGSGVHGCTVARLAWASVPVQWSSPVRYVECDQQGIVFNAHYLTWADEASYPWWEAHGLPWDELVASGVDPVVKASSLEWSSSARFGDTVTVDAETEQVGRTSVTVRFTVRVGERVCCVVRTTYVCITPAGKAPWPDDVRARLTAG</sequence>
<dbReference type="AlphaFoldDB" id="A0A1M7V185"/>
<evidence type="ECO:0000259" key="1">
    <source>
        <dbReference type="Pfam" id="PF03061"/>
    </source>
</evidence>
<dbReference type="GO" id="GO:0047617">
    <property type="term" value="F:fatty acyl-CoA hydrolase activity"/>
    <property type="evidence" value="ECO:0007669"/>
    <property type="project" value="TreeGrafter"/>
</dbReference>
<dbReference type="PANTHER" id="PTHR31793:SF24">
    <property type="entry name" value="LONG-CHAIN ACYL-COA THIOESTERASE FADM"/>
    <property type="match status" value="1"/>
</dbReference>
<evidence type="ECO:0000313" key="2">
    <source>
        <dbReference type="EMBL" id="SHN88952.1"/>
    </source>
</evidence>